<evidence type="ECO:0000313" key="2">
    <source>
        <dbReference type="EMBL" id="EIW83906.1"/>
    </source>
</evidence>
<feature type="region of interest" description="Disordered" evidence="1">
    <location>
        <begin position="1"/>
        <end position="133"/>
    </location>
</feature>
<dbReference type="OrthoDB" id="2348945at2759"/>
<dbReference type="AlphaFoldDB" id="A0A5M3MXZ6"/>
<dbReference type="KEGG" id="cput:CONPUDRAFT_135546"/>
<dbReference type="Proteomes" id="UP000053558">
    <property type="component" value="Unassembled WGS sequence"/>
</dbReference>
<evidence type="ECO:0008006" key="4">
    <source>
        <dbReference type="Google" id="ProtNLM"/>
    </source>
</evidence>
<feature type="compositionally biased region" description="Polar residues" evidence="1">
    <location>
        <begin position="502"/>
        <end position="522"/>
    </location>
</feature>
<feature type="compositionally biased region" description="Polar residues" evidence="1">
    <location>
        <begin position="331"/>
        <end position="344"/>
    </location>
</feature>
<feature type="compositionally biased region" description="Basic residues" evidence="1">
    <location>
        <begin position="102"/>
        <end position="117"/>
    </location>
</feature>
<comment type="caution">
    <text evidence="2">The sequence shown here is derived from an EMBL/GenBank/DDBJ whole genome shotgun (WGS) entry which is preliminary data.</text>
</comment>
<proteinExistence type="predicted"/>
<dbReference type="EMBL" id="JH711575">
    <property type="protein sequence ID" value="EIW83906.1"/>
    <property type="molecule type" value="Genomic_DNA"/>
</dbReference>
<feature type="compositionally biased region" description="Acidic residues" evidence="1">
    <location>
        <begin position="34"/>
        <end position="55"/>
    </location>
</feature>
<feature type="region of interest" description="Disordered" evidence="1">
    <location>
        <begin position="321"/>
        <end position="348"/>
    </location>
</feature>
<evidence type="ECO:0000256" key="1">
    <source>
        <dbReference type="SAM" id="MobiDB-lite"/>
    </source>
</evidence>
<feature type="compositionally biased region" description="Low complexity" evidence="1">
    <location>
        <begin position="451"/>
        <end position="479"/>
    </location>
</feature>
<feature type="compositionally biased region" description="Low complexity" evidence="1">
    <location>
        <begin position="429"/>
        <end position="443"/>
    </location>
</feature>
<dbReference type="GeneID" id="19200773"/>
<feature type="compositionally biased region" description="Basic and acidic residues" evidence="1">
    <location>
        <begin position="56"/>
        <end position="74"/>
    </location>
</feature>
<dbReference type="OMA" id="TAPYYYP"/>
<gene>
    <name evidence="2" type="ORF">CONPUDRAFT_135546</name>
</gene>
<feature type="compositionally biased region" description="Low complexity" evidence="1">
    <location>
        <begin position="321"/>
        <end position="330"/>
    </location>
</feature>
<feature type="compositionally biased region" description="Polar residues" evidence="1">
    <location>
        <begin position="75"/>
        <end position="97"/>
    </location>
</feature>
<evidence type="ECO:0000313" key="3">
    <source>
        <dbReference type="Proteomes" id="UP000053558"/>
    </source>
</evidence>
<name>A0A5M3MXZ6_CONPW</name>
<keyword evidence="3" id="KW-1185">Reference proteome</keyword>
<sequence length="555" mass="59449">MDNPQHYQPLSHALHPPLSNSNSSFQKVAHPHYEEEEEEDGDEGAVEEQLDQDMDSESRQDQRDDATPGGDHARSNNNPPAGTSQSAEQHLQQSAQSEGERKRKPGRPRGSKNKKGRMISTVDLTNTRPPTVPAQQHGFYQYTPGGQPGEVNSNNQQYYEFQWRVLSLCAEFYGAAEELVKGTSSLVIAQCYQMGPGVKVDPLAMLNEARRICDQLLSNPARLTAHPPPPIYPVIPGYAHIPPPAPAPSASNNGIPAGGSPAPVISNPQSFVVPMGSQPTMAYPPVYGNTHQYPTAPYYQYPGYTTYYSASMAQPAQPTAQAAPHTAATSISTPLGVSAGNQGAWSDEETERLKQLAEQSRGRGAGAEIDWDWIIAQWGNTRTRHQILIKATGLGLKESTSRGLKRRRETEGSVDRTVPSEPTPTSGEQPAQQPASQSPATSTPAPPSAQPSPAIQAASTSQPSASSSVTPVSGGTTTSRLPWPMPTVASTSSPVIAPSTVAHPSNTDRANNSNYYRSRPPQTTSSSAGKSPSTSGHGATHQYNMYQPNGPRRDG</sequence>
<accession>A0A5M3MXZ6</accession>
<feature type="compositionally biased region" description="Low complexity" evidence="1">
    <location>
        <begin position="523"/>
        <end position="535"/>
    </location>
</feature>
<dbReference type="RefSeq" id="XP_007765763.1">
    <property type="nucleotide sequence ID" value="XM_007767573.1"/>
</dbReference>
<feature type="region of interest" description="Disordered" evidence="1">
    <location>
        <begin position="396"/>
        <end position="555"/>
    </location>
</feature>
<protein>
    <recommendedName>
        <fullName evidence="4">Myb-like domain-containing protein</fullName>
    </recommendedName>
</protein>
<reference evidence="3" key="1">
    <citation type="journal article" date="2012" name="Science">
        <title>The Paleozoic origin of enzymatic lignin decomposition reconstructed from 31 fungal genomes.</title>
        <authorList>
            <person name="Floudas D."/>
            <person name="Binder M."/>
            <person name="Riley R."/>
            <person name="Barry K."/>
            <person name="Blanchette R.A."/>
            <person name="Henrissat B."/>
            <person name="Martinez A.T."/>
            <person name="Otillar R."/>
            <person name="Spatafora J.W."/>
            <person name="Yadav J.S."/>
            <person name="Aerts A."/>
            <person name="Benoit I."/>
            <person name="Boyd A."/>
            <person name="Carlson A."/>
            <person name="Copeland A."/>
            <person name="Coutinho P.M."/>
            <person name="de Vries R.P."/>
            <person name="Ferreira P."/>
            <person name="Findley K."/>
            <person name="Foster B."/>
            <person name="Gaskell J."/>
            <person name="Glotzer D."/>
            <person name="Gorecki P."/>
            <person name="Heitman J."/>
            <person name="Hesse C."/>
            <person name="Hori C."/>
            <person name="Igarashi K."/>
            <person name="Jurgens J.A."/>
            <person name="Kallen N."/>
            <person name="Kersten P."/>
            <person name="Kohler A."/>
            <person name="Kuees U."/>
            <person name="Kumar T.K.A."/>
            <person name="Kuo A."/>
            <person name="LaButti K."/>
            <person name="Larrondo L.F."/>
            <person name="Lindquist E."/>
            <person name="Ling A."/>
            <person name="Lombard V."/>
            <person name="Lucas S."/>
            <person name="Lundell T."/>
            <person name="Martin R."/>
            <person name="McLaughlin D.J."/>
            <person name="Morgenstern I."/>
            <person name="Morin E."/>
            <person name="Murat C."/>
            <person name="Nagy L.G."/>
            <person name="Nolan M."/>
            <person name="Ohm R.A."/>
            <person name="Patyshakuliyeva A."/>
            <person name="Rokas A."/>
            <person name="Ruiz-Duenas F.J."/>
            <person name="Sabat G."/>
            <person name="Salamov A."/>
            <person name="Samejima M."/>
            <person name="Schmutz J."/>
            <person name="Slot J.C."/>
            <person name="St John F."/>
            <person name="Stenlid J."/>
            <person name="Sun H."/>
            <person name="Sun S."/>
            <person name="Syed K."/>
            <person name="Tsang A."/>
            <person name="Wiebenga A."/>
            <person name="Young D."/>
            <person name="Pisabarro A."/>
            <person name="Eastwood D.C."/>
            <person name="Martin F."/>
            <person name="Cullen D."/>
            <person name="Grigoriev I.V."/>
            <person name="Hibbett D.S."/>
        </authorList>
    </citation>
    <scope>NUCLEOTIDE SEQUENCE [LARGE SCALE GENOMIC DNA]</scope>
    <source>
        <strain evidence="3">RWD-64-598 SS2</strain>
    </source>
</reference>
<organism evidence="2 3">
    <name type="scientific">Coniophora puteana (strain RWD-64-598)</name>
    <name type="common">Brown rot fungus</name>
    <dbReference type="NCBI Taxonomy" id="741705"/>
    <lineage>
        <taxon>Eukaryota</taxon>
        <taxon>Fungi</taxon>
        <taxon>Dikarya</taxon>
        <taxon>Basidiomycota</taxon>
        <taxon>Agaricomycotina</taxon>
        <taxon>Agaricomycetes</taxon>
        <taxon>Agaricomycetidae</taxon>
        <taxon>Boletales</taxon>
        <taxon>Coniophorineae</taxon>
        <taxon>Coniophoraceae</taxon>
        <taxon>Coniophora</taxon>
    </lineage>
</organism>